<protein>
    <submittedName>
        <fullName evidence="2">Uncharacterized protein</fullName>
    </submittedName>
</protein>
<keyword evidence="3" id="KW-1185">Reference proteome</keyword>
<feature type="compositionally biased region" description="Basic and acidic residues" evidence="1">
    <location>
        <begin position="99"/>
        <end position="109"/>
    </location>
</feature>
<feature type="compositionally biased region" description="Basic and acidic residues" evidence="1">
    <location>
        <begin position="69"/>
        <end position="80"/>
    </location>
</feature>
<evidence type="ECO:0000313" key="2">
    <source>
        <dbReference type="Ensembl" id="ENSBGRP00000017590.1"/>
    </source>
</evidence>
<evidence type="ECO:0000313" key="3">
    <source>
        <dbReference type="Proteomes" id="UP000694520"/>
    </source>
</evidence>
<dbReference type="Ensembl" id="ENSBGRT00000020366.1">
    <property type="protein sequence ID" value="ENSBGRP00000017590.1"/>
    <property type="gene ID" value="ENSBGRG00000011182.1"/>
</dbReference>
<dbReference type="Ensembl" id="ENSBGRT00000020409.1">
    <property type="protein sequence ID" value="ENSBGRP00000017629.1"/>
    <property type="gene ID" value="ENSBGRG00000011182.1"/>
</dbReference>
<evidence type="ECO:0000256" key="1">
    <source>
        <dbReference type="SAM" id="MobiDB-lite"/>
    </source>
</evidence>
<reference evidence="2" key="2">
    <citation type="submission" date="2025-05" db="UniProtKB">
        <authorList>
            <consortium name="Ensembl"/>
        </authorList>
    </citation>
    <scope>IDENTIFICATION</scope>
</reference>
<feature type="compositionally biased region" description="Polar residues" evidence="1">
    <location>
        <begin position="166"/>
        <end position="175"/>
    </location>
</feature>
<feature type="compositionally biased region" description="Polar residues" evidence="1">
    <location>
        <begin position="211"/>
        <end position="220"/>
    </location>
</feature>
<name>A0A8B9XA90_BOSMU</name>
<sequence>MENCQVYPQKALCKVPPYPDTDSKDSTVFQISVPQRSKQARFGQTSKANLKGWEELEETAGVGVGVSGQEKRPWPGERRQAVGARRWSGAPGTRRRKQRSEVHGLRSESRGGPGSTRSQGIVLMVEMSEMSKPEEDLQDPDLSHSNFQRDKPVLLQNIQRKDDSRTTAQPTTGSIVTPKRKKRAVATRHSPQLHHNQSPKRRAESQKKPSRSQNPSSHLWSTAGVAGGRGSTSQ</sequence>
<dbReference type="Proteomes" id="UP000694520">
    <property type="component" value="Chromosome X"/>
</dbReference>
<dbReference type="AlphaFoldDB" id="A0A8B9XA90"/>
<reference evidence="2" key="1">
    <citation type="submission" date="2019-05" db="EMBL/GenBank/DDBJ databases">
        <authorList>
            <person name="Zhang S."/>
            <person name="Liu J."/>
        </authorList>
    </citation>
    <scope>NUCLEOTIDE SEQUENCE [LARGE SCALE GENOMIC DNA]</scope>
</reference>
<proteinExistence type="predicted"/>
<organism evidence="2 3">
    <name type="scientific">Bos mutus grunniens</name>
    <name type="common">Wild yak</name>
    <name type="synonym">Bos grunniens</name>
    <dbReference type="NCBI Taxonomy" id="30521"/>
    <lineage>
        <taxon>Eukaryota</taxon>
        <taxon>Metazoa</taxon>
        <taxon>Chordata</taxon>
        <taxon>Craniata</taxon>
        <taxon>Vertebrata</taxon>
        <taxon>Euteleostomi</taxon>
        <taxon>Mammalia</taxon>
        <taxon>Eutheria</taxon>
        <taxon>Laurasiatheria</taxon>
        <taxon>Artiodactyla</taxon>
        <taxon>Ruminantia</taxon>
        <taxon>Pecora</taxon>
        <taxon>Bovidae</taxon>
        <taxon>Bovinae</taxon>
        <taxon>Bos</taxon>
    </lineage>
</organism>
<feature type="region of interest" description="Disordered" evidence="1">
    <location>
        <begin position="61"/>
        <end position="234"/>
    </location>
</feature>
<accession>A0A8B9XA90</accession>
<feature type="compositionally biased region" description="Gly residues" evidence="1">
    <location>
        <begin position="225"/>
        <end position="234"/>
    </location>
</feature>